<reference evidence="1 2" key="1">
    <citation type="submission" date="2016-10" db="EMBL/GenBank/DDBJ databases">
        <authorList>
            <person name="Varghese N."/>
            <person name="Submissions S."/>
        </authorList>
    </citation>
    <scope>NUCLEOTIDE SEQUENCE [LARGE SCALE GENOMIC DNA]</scope>
    <source>
        <strain evidence="1 2">DSM 2373</strain>
    </source>
</reference>
<evidence type="ECO:0000313" key="2">
    <source>
        <dbReference type="Proteomes" id="UP000326500"/>
    </source>
</evidence>
<keyword evidence="2" id="KW-1185">Reference proteome</keyword>
<evidence type="ECO:0008006" key="3">
    <source>
        <dbReference type="Google" id="ProtNLM"/>
    </source>
</evidence>
<evidence type="ECO:0000313" key="1">
    <source>
        <dbReference type="EMBL" id="SDK07708.1"/>
    </source>
</evidence>
<sequence>MTNVKFGTTVSAVLECLDFAESDLTDDERHNSRKALEHYKAAVAQTIREVFDEADVPGPAAPEPVPCTRCGAILEGERRFCTVCGMPQKKEAPGDSLERMLAKDAGTTPDDPRFKAVVARIREEQPEAWDALVQKIATATAAPKPKEAEPAKS</sequence>
<protein>
    <recommendedName>
        <fullName evidence="3">Zinc-ribbon domain-containing protein</fullName>
    </recommendedName>
</protein>
<name>A0A1G8YY03_9EURY</name>
<proteinExistence type="predicted"/>
<dbReference type="AlphaFoldDB" id="A0A1G8YY03"/>
<gene>
    <name evidence="1" type="ORF">SAMN04488571_103265</name>
</gene>
<organism evidence="1 2">
    <name type="scientific">Methanoculleus thermophilus</name>
    <dbReference type="NCBI Taxonomy" id="2200"/>
    <lineage>
        <taxon>Archaea</taxon>
        <taxon>Methanobacteriati</taxon>
        <taxon>Methanobacteriota</taxon>
        <taxon>Stenosarchaea group</taxon>
        <taxon>Methanomicrobia</taxon>
        <taxon>Methanomicrobiales</taxon>
        <taxon>Methanomicrobiaceae</taxon>
        <taxon>Methanoculleus</taxon>
    </lineage>
</organism>
<dbReference type="STRING" id="2200.GCA_001571405_00030"/>
<dbReference type="OrthoDB" id="238622at2157"/>
<dbReference type="Proteomes" id="UP000326500">
    <property type="component" value="Unassembled WGS sequence"/>
</dbReference>
<accession>A0A1G8YY03</accession>
<dbReference type="RefSeq" id="WP_066953760.1">
    <property type="nucleotide sequence ID" value="NZ_BCNX01000003.1"/>
</dbReference>
<dbReference type="EMBL" id="FNFT01000003">
    <property type="protein sequence ID" value="SDK07708.1"/>
    <property type="molecule type" value="Genomic_DNA"/>
</dbReference>